<evidence type="ECO:0000256" key="1">
    <source>
        <dbReference type="ARBA" id="ARBA00006479"/>
    </source>
</evidence>
<evidence type="ECO:0000313" key="9">
    <source>
        <dbReference type="EMBL" id="SEV84275.1"/>
    </source>
</evidence>
<dbReference type="RefSeq" id="WP_092449800.1">
    <property type="nucleotide sequence ID" value="NZ_FOJI01000001.1"/>
</dbReference>
<proteinExistence type="inferred from homology"/>
<dbReference type="InterPro" id="IPR049874">
    <property type="entry name" value="ROK_cs"/>
</dbReference>
<dbReference type="OrthoDB" id="9810372at2"/>
<dbReference type="EMBL" id="FOJI01000001">
    <property type="protein sequence ID" value="SEV84275.1"/>
    <property type="molecule type" value="Genomic_DNA"/>
</dbReference>
<dbReference type="Proteomes" id="UP000199701">
    <property type="component" value="Unassembled WGS sequence"/>
</dbReference>
<evidence type="ECO:0000256" key="2">
    <source>
        <dbReference type="ARBA" id="ARBA00012323"/>
    </source>
</evidence>
<dbReference type="EC" id="2.7.1.2" evidence="2"/>
<dbReference type="Pfam" id="PF00480">
    <property type="entry name" value="ROK"/>
    <property type="match status" value="1"/>
</dbReference>
<dbReference type="STRING" id="99656.SAMN05421659_101266"/>
<dbReference type="GO" id="GO:0005524">
    <property type="term" value="F:ATP binding"/>
    <property type="evidence" value="ECO:0007669"/>
    <property type="project" value="UniProtKB-KW"/>
</dbReference>
<dbReference type="NCBIfam" id="TIGR00744">
    <property type="entry name" value="ROK_glcA_fam"/>
    <property type="match status" value="1"/>
</dbReference>
<evidence type="ECO:0000256" key="4">
    <source>
        <dbReference type="ARBA" id="ARBA00022679"/>
    </source>
</evidence>
<dbReference type="Gene3D" id="3.30.420.40">
    <property type="match status" value="2"/>
</dbReference>
<dbReference type="GO" id="GO:0006096">
    <property type="term" value="P:glycolytic process"/>
    <property type="evidence" value="ECO:0007669"/>
    <property type="project" value="InterPro"/>
</dbReference>
<dbReference type="GO" id="GO:0004340">
    <property type="term" value="F:glucokinase activity"/>
    <property type="evidence" value="ECO:0007669"/>
    <property type="project" value="UniProtKB-EC"/>
</dbReference>
<evidence type="ECO:0000313" key="10">
    <source>
        <dbReference type="Proteomes" id="UP000199701"/>
    </source>
</evidence>
<keyword evidence="4" id="KW-0808">Transferase</keyword>
<evidence type="ECO:0000256" key="8">
    <source>
        <dbReference type="ARBA" id="ARBA00032386"/>
    </source>
</evidence>
<dbReference type="InterPro" id="IPR043129">
    <property type="entry name" value="ATPase_NBD"/>
</dbReference>
<organism evidence="9 10">
    <name type="scientific">[Clostridium] fimetarium</name>
    <dbReference type="NCBI Taxonomy" id="99656"/>
    <lineage>
        <taxon>Bacteria</taxon>
        <taxon>Bacillati</taxon>
        <taxon>Bacillota</taxon>
        <taxon>Clostridia</taxon>
        <taxon>Lachnospirales</taxon>
        <taxon>Lachnospiraceae</taxon>
    </lineage>
</organism>
<gene>
    <name evidence="9" type="ORF">SAMN05421659_101266</name>
</gene>
<reference evidence="9 10" key="1">
    <citation type="submission" date="2016-10" db="EMBL/GenBank/DDBJ databases">
        <authorList>
            <person name="de Groot N.N."/>
        </authorList>
    </citation>
    <scope>NUCLEOTIDE SEQUENCE [LARGE SCALE GENOMIC DNA]</scope>
    <source>
        <strain evidence="9 10">DSM 9179</strain>
    </source>
</reference>
<dbReference type="PANTHER" id="PTHR18964:SF149">
    <property type="entry name" value="BIFUNCTIONAL UDP-N-ACETYLGLUCOSAMINE 2-EPIMERASE_N-ACETYLMANNOSAMINE KINASE"/>
    <property type="match status" value="1"/>
</dbReference>
<comment type="similarity">
    <text evidence="1">Belongs to the ROK (NagC/XylR) family.</text>
</comment>
<name>A0A1I0M711_9FIRM</name>
<accession>A0A1I0M711</accession>
<dbReference type="PROSITE" id="PS01125">
    <property type="entry name" value="ROK"/>
    <property type="match status" value="1"/>
</dbReference>
<evidence type="ECO:0000256" key="7">
    <source>
        <dbReference type="ARBA" id="ARBA00022840"/>
    </source>
</evidence>
<dbReference type="PANTHER" id="PTHR18964">
    <property type="entry name" value="ROK (REPRESSOR, ORF, KINASE) FAMILY"/>
    <property type="match status" value="1"/>
</dbReference>
<dbReference type="InterPro" id="IPR004654">
    <property type="entry name" value="ROK_glcA"/>
</dbReference>
<keyword evidence="5" id="KW-0547">Nucleotide-binding</keyword>
<evidence type="ECO:0000256" key="3">
    <source>
        <dbReference type="ARBA" id="ARBA00014701"/>
    </source>
</evidence>
<keyword evidence="7" id="KW-0067">ATP-binding</keyword>
<evidence type="ECO:0000256" key="5">
    <source>
        <dbReference type="ARBA" id="ARBA00022741"/>
    </source>
</evidence>
<keyword evidence="6 9" id="KW-0418">Kinase</keyword>
<dbReference type="InterPro" id="IPR000600">
    <property type="entry name" value="ROK"/>
</dbReference>
<dbReference type="AlphaFoldDB" id="A0A1I0M711"/>
<protein>
    <recommendedName>
        <fullName evidence="3">Glucokinase</fullName>
        <ecNumber evidence="2">2.7.1.2</ecNumber>
    </recommendedName>
    <alternativeName>
        <fullName evidence="8">Glucose kinase</fullName>
    </alternativeName>
</protein>
<dbReference type="GO" id="GO:0005737">
    <property type="term" value="C:cytoplasm"/>
    <property type="evidence" value="ECO:0007669"/>
    <property type="project" value="InterPro"/>
</dbReference>
<dbReference type="SUPFAM" id="SSF53067">
    <property type="entry name" value="Actin-like ATPase domain"/>
    <property type="match status" value="1"/>
</dbReference>
<keyword evidence="10" id="KW-1185">Reference proteome</keyword>
<evidence type="ECO:0000256" key="6">
    <source>
        <dbReference type="ARBA" id="ARBA00022777"/>
    </source>
</evidence>
<sequence>MNKKCFGVDLGGTTTKIGLFQLDGTLIEKHEIPTNKEENGIYILDNIEAFINNVIVKNSLDIKDIIGVGIGVPGAVTDDGVVNKCINLGWDVTDVEDIMKKKTNFKIKVGNDANMAALGEYWKGGAAEFSSIALVTIGTGIGGGIIMNGRPINGFNGAAGEIGHIPIVYDETETCNCGKKGCLEQVASASGIVRVAKKFLIATDKPSTLRGAEEISAKLVFDEAKNGDIVAFEVVEYITKYLGLALANVAGIIDPECFVIGGGVSAAGQYLVDLIAANYKKYVFHPCKDTKIVLARLGNDAGMYGAAKLVIDSSKDS</sequence>